<evidence type="ECO:0008006" key="4">
    <source>
        <dbReference type="Google" id="ProtNLM"/>
    </source>
</evidence>
<accession>A0A5B8YBS0</accession>
<sequence>MQHVSLKLLILILAALPLTACQPEDKDAELKRRLEAQAKERPPRASMSFGYIHELEDLEPGGPVTLTTDAGAEIEIQEAYLVVSGIEAHLCEPEQASKGSSLEELFIGTAWAHVPSSATRLGTPFVEDLLAEGKARIVGEIAPPLGDYCRIYAVVSPADDDVRNLSALDTADIVGKSLLLRGRFRTGADAEWQTFSSSSDARDVVPLEAIDPSTGATPLRLEDPSQSKMILLDKTVTPALFAGLTPEQLAGSSEADATAAQTVLERLEKQLRIRKFKRP</sequence>
<evidence type="ECO:0000313" key="3">
    <source>
        <dbReference type="Proteomes" id="UP000315995"/>
    </source>
</evidence>
<dbReference type="OrthoDB" id="5496943at2"/>
<gene>
    <name evidence="2" type="ORF">FIV42_18685</name>
</gene>
<feature type="signal peptide" evidence="1">
    <location>
        <begin position="1"/>
        <end position="20"/>
    </location>
</feature>
<reference evidence="2 3" key="1">
    <citation type="submission" date="2019-06" db="EMBL/GenBank/DDBJ databases">
        <title>Persicimonas caeni gen. nov., sp. nov., a predatory bacterium isolated from solar saltern.</title>
        <authorList>
            <person name="Wang S."/>
        </authorList>
    </citation>
    <scope>NUCLEOTIDE SEQUENCE [LARGE SCALE GENOMIC DNA]</scope>
    <source>
        <strain evidence="2 3">YN101</strain>
    </source>
</reference>
<keyword evidence="1" id="KW-0732">Signal</keyword>
<accession>A0A4Y6PWH7</accession>
<dbReference type="RefSeq" id="WP_141199156.1">
    <property type="nucleotide sequence ID" value="NZ_CP041186.1"/>
</dbReference>
<evidence type="ECO:0000313" key="2">
    <source>
        <dbReference type="EMBL" id="QDG52691.1"/>
    </source>
</evidence>
<organism evidence="2 3">
    <name type="scientific">Persicimonas caeni</name>
    <dbReference type="NCBI Taxonomy" id="2292766"/>
    <lineage>
        <taxon>Bacteria</taxon>
        <taxon>Deltaproteobacteria</taxon>
        <taxon>Bradymonadales</taxon>
        <taxon>Bradymonadaceae</taxon>
        <taxon>Persicimonas</taxon>
    </lineage>
</organism>
<dbReference type="EMBL" id="CP041186">
    <property type="protein sequence ID" value="QDG52691.1"/>
    <property type="molecule type" value="Genomic_DNA"/>
</dbReference>
<proteinExistence type="predicted"/>
<protein>
    <recommendedName>
        <fullName evidence="4">Lipoprotein</fullName>
    </recommendedName>
</protein>
<evidence type="ECO:0000256" key="1">
    <source>
        <dbReference type="SAM" id="SignalP"/>
    </source>
</evidence>
<keyword evidence="3" id="KW-1185">Reference proteome</keyword>
<dbReference type="Proteomes" id="UP000315995">
    <property type="component" value="Chromosome"/>
</dbReference>
<name>A0A4Y6PWH7_PERCE</name>
<dbReference type="AlphaFoldDB" id="A0A4Y6PWH7"/>
<feature type="chain" id="PRO_5030106565" description="Lipoprotein" evidence="1">
    <location>
        <begin position="21"/>
        <end position="279"/>
    </location>
</feature>